<keyword evidence="11" id="KW-1208">Phospholipid metabolism</keyword>
<evidence type="ECO:0000256" key="4">
    <source>
        <dbReference type="ARBA" id="ARBA00022691"/>
    </source>
</evidence>
<keyword evidence="7 12" id="KW-1133">Transmembrane helix</keyword>
<feature type="transmembrane region" description="Helical" evidence="12">
    <location>
        <begin position="94"/>
        <end position="114"/>
    </location>
</feature>
<feature type="transmembrane region" description="Helical" evidence="12">
    <location>
        <begin position="148"/>
        <end position="164"/>
    </location>
</feature>
<feature type="signal peptide" evidence="13">
    <location>
        <begin position="1"/>
        <end position="22"/>
    </location>
</feature>
<reference evidence="14" key="1">
    <citation type="submission" date="2020-05" db="EMBL/GenBank/DDBJ databases">
        <title>Mycena genomes resolve the evolution of fungal bioluminescence.</title>
        <authorList>
            <person name="Tsai I.J."/>
        </authorList>
    </citation>
    <scope>NUCLEOTIDE SEQUENCE</scope>
    <source>
        <strain evidence="14">CCC161011</strain>
    </source>
</reference>
<keyword evidence="15" id="KW-1185">Reference proteome</keyword>
<keyword evidence="10" id="KW-0594">Phospholipid biosynthesis</keyword>
<keyword evidence="3" id="KW-0489">Methyltransferase</keyword>
<keyword evidence="5 12" id="KW-0812">Transmembrane</keyword>
<evidence type="ECO:0008006" key="16">
    <source>
        <dbReference type="Google" id="ProtNLM"/>
    </source>
</evidence>
<keyword evidence="4" id="KW-0949">S-adenosyl-L-methionine</keyword>
<comment type="caution">
    <text evidence="14">The sequence shown here is derived from an EMBL/GenBank/DDBJ whole genome shotgun (WGS) entry which is preliminary data.</text>
</comment>
<evidence type="ECO:0000313" key="15">
    <source>
        <dbReference type="Proteomes" id="UP000620124"/>
    </source>
</evidence>
<dbReference type="PANTHER" id="PTHR12714:SF25">
    <property type="entry name" value="CONSERVED HYPOTHETICAL MEMBRANE PROTEIN"/>
    <property type="match status" value="1"/>
</dbReference>
<keyword evidence="3" id="KW-0808">Transferase</keyword>
<protein>
    <recommendedName>
        <fullName evidence="16">Protein-S-isoprenylcysteine O-methyltransferase</fullName>
    </recommendedName>
</protein>
<keyword evidence="6" id="KW-0256">Endoplasmic reticulum</keyword>
<sequence>MFMKILCIFATTIALHISSTSPNTPASNTEKQISTSVIELILTCQHVRKAQKLAYWLVAMAEIVTIVAQHGPAWTYSGTIMNVLSFNVDLNSAAMTHSLATGSLLVVIGGILRLQCYTTLGRHFTFEAVIRRDHQLVKDGPYNYMRHPSYTGAVLAYIGFMIYYGSSGTWFRECLISGTTVGKILAGSGAIGMSLVIGGLLFRIPKEDRALREKFGQEWEAWATEVPYVLIPKIY</sequence>
<dbReference type="Pfam" id="PF04191">
    <property type="entry name" value="PEMT"/>
    <property type="match status" value="1"/>
</dbReference>
<feature type="chain" id="PRO_5034152291" description="Protein-S-isoprenylcysteine O-methyltransferase" evidence="13">
    <location>
        <begin position="23"/>
        <end position="235"/>
    </location>
</feature>
<comment type="subcellular location">
    <subcellularLocation>
        <location evidence="1">Endomembrane system</location>
        <topology evidence="1">Multi-pass membrane protein</topology>
    </subcellularLocation>
</comment>
<evidence type="ECO:0000256" key="8">
    <source>
        <dbReference type="ARBA" id="ARBA00023098"/>
    </source>
</evidence>
<gene>
    <name evidence="14" type="ORF">MVEN_02325100</name>
</gene>
<name>A0A8H6X543_9AGAR</name>
<dbReference type="GO" id="GO:0012505">
    <property type="term" value="C:endomembrane system"/>
    <property type="evidence" value="ECO:0007669"/>
    <property type="project" value="UniProtKB-SubCell"/>
</dbReference>
<keyword evidence="13" id="KW-0732">Signal</keyword>
<evidence type="ECO:0000313" key="14">
    <source>
        <dbReference type="EMBL" id="KAF7334189.1"/>
    </source>
</evidence>
<dbReference type="Proteomes" id="UP000620124">
    <property type="component" value="Unassembled WGS sequence"/>
</dbReference>
<feature type="transmembrane region" description="Helical" evidence="12">
    <location>
        <begin position="184"/>
        <end position="204"/>
    </location>
</feature>
<dbReference type="GO" id="GO:0032259">
    <property type="term" value="P:methylation"/>
    <property type="evidence" value="ECO:0007669"/>
    <property type="project" value="UniProtKB-KW"/>
</dbReference>
<keyword evidence="9 12" id="KW-0472">Membrane</keyword>
<keyword evidence="2" id="KW-0444">Lipid biosynthesis</keyword>
<evidence type="ECO:0000256" key="2">
    <source>
        <dbReference type="ARBA" id="ARBA00022516"/>
    </source>
</evidence>
<evidence type="ECO:0000256" key="9">
    <source>
        <dbReference type="ARBA" id="ARBA00023136"/>
    </source>
</evidence>
<dbReference type="InterPro" id="IPR007318">
    <property type="entry name" value="Phopholipid_MeTrfase"/>
</dbReference>
<evidence type="ECO:0000256" key="13">
    <source>
        <dbReference type="SAM" id="SignalP"/>
    </source>
</evidence>
<dbReference type="PANTHER" id="PTHR12714">
    <property type="entry name" value="PROTEIN-S ISOPRENYLCYSTEINE O-METHYLTRANSFERASE"/>
    <property type="match status" value="1"/>
</dbReference>
<evidence type="ECO:0000256" key="6">
    <source>
        <dbReference type="ARBA" id="ARBA00022824"/>
    </source>
</evidence>
<accession>A0A8H6X543</accession>
<evidence type="ECO:0000256" key="3">
    <source>
        <dbReference type="ARBA" id="ARBA00022603"/>
    </source>
</evidence>
<dbReference type="Gene3D" id="1.20.120.1630">
    <property type="match status" value="1"/>
</dbReference>
<evidence type="ECO:0000256" key="5">
    <source>
        <dbReference type="ARBA" id="ARBA00022692"/>
    </source>
</evidence>
<evidence type="ECO:0000256" key="12">
    <source>
        <dbReference type="SAM" id="Phobius"/>
    </source>
</evidence>
<evidence type="ECO:0000256" key="11">
    <source>
        <dbReference type="ARBA" id="ARBA00023264"/>
    </source>
</evidence>
<dbReference type="EMBL" id="JACAZI010000027">
    <property type="protein sequence ID" value="KAF7334189.1"/>
    <property type="molecule type" value="Genomic_DNA"/>
</dbReference>
<evidence type="ECO:0000256" key="1">
    <source>
        <dbReference type="ARBA" id="ARBA00004127"/>
    </source>
</evidence>
<dbReference type="AlphaFoldDB" id="A0A8H6X543"/>
<dbReference type="GO" id="GO:0008654">
    <property type="term" value="P:phospholipid biosynthetic process"/>
    <property type="evidence" value="ECO:0007669"/>
    <property type="project" value="UniProtKB-KW"/>
</dbReference>
<organism evidence="14 15">
    <name type="scientific">Mycena venus</name>
    <dbReference type="NCBI Taxonomy" id="2733690"/>
    <lineage>
        <taxon>Eukaryota</taxon>
        <taxon>Fungi</taxon>
        <taxon>Dikarya</taxon>
        <taxon>Basidiomycota</taxon>
        <taxon>Agaricomycotina</taxon>
        <taxon>Agaricomycetes</taxon>
        <taxon>Agaricomycetidae</taxon>
        <taxon>Agaricales</taxon>
        <taxon>Marasmiineae</taxon>
        <taxon>Mycenaceae</taxon>
        <taxon>Mycena</taxon>
    </lineage>
</organism>
<dbReference type="OrthoDB" id="422086at2759"/>
<evidence type="ECO:0000256" key="7">
    <source>
        <dbReference type="ARBA" id="ARBA00022989"/>
    </source>
</evidence>
<dbReference type="PROSITE" id="PS50244">
    <property type="entry name" value="S5A_REDUCTASE"/>
    <property type="match status" value="1"/>
</dbReference>
<keyword evidence="8" id="KW-0443">Lipid metabolism</keyword>
<evidence type="ECO:0000256" key="10">
    <source>
        <dbReference type="ARBA" id="ARBA00023209"/>
    </source>
</evidence>
<proteinExistence type="predicted"/>
<dbReference type="GO" id="GO:0008168">
    <property type="term" value="F:methyltransferase activity"/>
    <property type="evidence" value="ECO:0007669"/>
    <property type="project" value="UniProtKB-KW"/>
</dbReference>